<feature type="transmembrane region" description="Helical" evidence="2">
    <location>
        <begin position="493"/>
        <end position="515"/>
    </location>
</feature>
<reference evidence="4" key="1">
    <citation type="submission" date="2022-03" db="EMBL/GenBank/DDBJ databases">
        <authorList>
            <person name="Tunstrom K."/>
        </authorList>
    </citation>
    <scope>NUCLEOTIDE SEQUENCE</scope>
</reference>
<proteinExistence type="predicted"/>
<name>A0AAU9TST4_EUPED</name>
<organism evidence="4 5">
    <name type="scientific">Euphydryas editha</name>
    <name type="common">Edith's checkerspot</name>
    <dbReference type="NCBI Taxonomy" id="104508"/>
    <lineage>
        <taxon>Eukaryota</taxon>
        <taxon>Metazoa</taxon>
        <taxon>Ecdysozoa</taxon>
        <taxon>Arthropoda</taxon>
        <taxon>Hexapoda</taxon>
        <taxon>Insecta</taxon>
        <taxon>Pterygota</taxon>
        <taxon>Neoptera</taxon>
        <taxon>Endopterygota</taxon>
        <taxon>Lepidoptera</taxon>
        <taxon>Glossata</taxon>
        <taxon>Ditrysia</taxon>
        <taxon>Papilionoidea</taxon>
        <taxon>Nymphalidae</taxon>
        <taxon>Nymphalinae</taxon>
        <taxon>Euphydryas</taxon>
    </lineage>
</organism>
<evidence type="ECO:0000256" key="3">
    <source>
        <dbReference type="SAM" id="SignalP"/>
    </source>
</evidence>
<dbReference type="EMBL" id="CAKOGL010000009">
    <property type="protein sequence ID" value="CAH2090241.1"/>
    <property type="molecule type" value="Genomic_DNA"/>
</dbReference>
<feature type="compositionally biased region" description="Polar residues" evidence="1">
    <location>
        <begin position="229"/>
        <end position="244"/>
    </location>
</feature>
<accession>A0AAU9TST4</accession>
<sequence>MKQIVVLEICLIHLILANQNGEIQSKEKFTTYQLDVPGKEPITIIENIPIKNNARHKWDVTETTLENDADIKNLMTQLIEDISDNRPRCYGPSCQEGFIDEEGPQKDFQDYILGNSDKLNDFSEFSNERLQAIAALAAKLKRHKVKSDRYSSTPHQSEEDETDDKVFTSWNRLKVKQHKHPFDHKDGWVTLEPVAWSTSKISKWKPNIKKQKPSYWNEDEDSNNSNDDQYTSYQDSENSYVYPQKRPTTILSRPGFINNKLHIPQEYDTELPSKPSWTKNKPQQQQHSTQSYQSSWSTDDSRRPYRPNCDKDEAYPSDDSAYYGMSDSAMADSRPSNYPYEYEALYQSSQKRPFRRPTQVVYAGDSDIDDDRSSRPPRGDGQWVLLSTTKGYKNKKRQRSLELPQESSEVPSVVSHKMVSLTVLPADDASQINMTTSHGGLLEVERSFQTVEESKRDMDLKNDSEVADSQLRPVKTKVIRKKILRSKKPDSSAVLAAVGAGMVPATMAMVVPMMLGRRRRRDTDNTEIMHFGNLIYRH</sequence>
<feature type="compositionally biased region" description="Basic and acidic residues" evidence="1">
    <location>
        <begin position="299"/>
        <end position="314"/>
    </location>
</feature>
<dbReference type="AlphaFoldDB" id="A0AAU9TST4"/>
<feature type="region of interest" description="Disordered" evidence="1">
    <location>
        <begin position="268"/>
        <end position="320"/>
    </location>
</feature>
<evidence type="ECO:0000313" key="5">
    <source>
        <dbReference type="Proteomes" id="UP001153954"/>
    </source>
</evidence>
<keyword evidence="3" id="KW-0732">Signal</keyword>
<evidence type="ECO:0000313" key="4">
    <source>
        <dbReference type="EMBL" id="CAH2090241.1"/>
    </source>
</evidence>
<evidence type="ECO:0000256" key="1">
    <source>
        <dbReference type="SAM" id="MobiDB-lite"/>
    </source>
</evidence>
<feature type="region of interest" description="Disordered" evidence="1">
    <location>
        <begin position="145"/>
        <end position="164"/>
    </location>
</feature>
<feature type="region of interest" description="Disordered" evidence="1">
    <location>
        <begin position="349"/>
        <end position="389"/>
    </location>
</feature>
<comment type="caution">
    <text evidence="4">The sequence shown here is derived from an EMBL/GenBank/DDBJ whole genome shotgun (WGS) entry which is preliminary data.</text>
</comment>
<evidence type="ECO:0000256" key="2">
    <source>
        <dbReference type="SAM" id="Phobius"/>
    </source>
</evidence>
<feature type="signal peptide" evidence="3">
    <location>
        <begin position="1"/>
        <end position="17"/>
    </location>
</feature>
<dbReference type="Proteomes" id="UP001153954">
    <property type="component" value="Unassembled WGS sequence"/>
</dbReference>
<keyword evidence="5" id="KW-1185">Reference proteome</keyword>
<keyword evidence="2" id="KW-1133">Transmembrane helix</keyword>
<feature type="region of interest" description="Disordered" evidence="1">
    <location>
        <begin position="208"/>
        <end position="244"/>
    </location>
</feature>
<protein>
    <submittedName>
        <fullName evidence="4">Uncharacterized protein</fullName>
    </submittedName>
</protein>
<feature type="compositionally biased region" description="Low complexity" evidence="1">
    <location>
        <begin position="283"/>
        <end position="298"/>
    </location>
</feature>
<feature type="chain" id="PRO_5043919711" evidence="3">
    <location>
        <begin position="18"/>
        <end position="538"/>
    </location>
</feature>
<gene>
    <name evidence="4" type="ORF">EEDITHA_LOCUS6219</name>
</gene>
<keyword evidence="2" id="KW-0812">Transmembrane</keyword>
<keyword evidence="2" id="KW-0472">Membrane</keyword>